<dbReference type="GO" id="GO:0019005">
    <property type="term" value="C:SCF ubiquitin ligase complex"/>
    <property type="evidence" value="ECO:0007669"/>
    <property type="project" value="TreeGrafter"/>
</dbReference>
<dbReference type="InterPro" id="IPR032675">
    <property type="entry name" value="LRR_dom_sf"/>
</dbReference>
<gene>
    <name evidence="1" type="ORF">TCMB3V08_LOCUS8863</name>
</gene>
<accession>A0A7R9JBI5</accession>
<dbReference type="SUPFAM" id="SSF52047">
    <property type="entry name" value="RNI-like"/>
    <property type="match status" value="3"/>
</dbReference>
<evidence type="ECO:0000313" key="1">
    <source>
        <dbReference type="EMBL" id="CAD7576291.1"/>
    </source>
</evidence>
<dbReference type="AlphaFoldDB" id="A0A7R9JBI5"/>
<sequence length="782" mass="87919">MEFLPLSDRISASQVCQQWYDASRELKLHRREVVILQDDMTQAVKVFLNSHRPVLHLVLKDLELGNKLSTFWDRFCPQLLSLAIQCCDVSERTFFEVLSRCYHLELLQVSGCRELLMSGRVLETPRDVAVLRKTLVKLRELSLDSNRYLSDALFNRFVAIAPNLDCLSLTGCQISFHSGLCRKFYPDDSARLGSVMASESVLTFNNILQLIVRQARRLRKLKFGHTLMDNLALARISEVPGLHLTVVHLQNCDQLNNTGVVALTQRQRGLRELDLSMCTRITDLSLLEVCNNLKSLSVLKLRSCRGISNIGVSQLHRLTSLTDLDLSQCELVTGEGLQDGLCSRTNATLERLRLTALNLDERIVCRLAECLPNLTLFDLGFCFNAVTDRSIQAICRHQVLLRKLILTSCDKASITGLTVTDAGLTGMGMGSEPPPHGEDPPPPLYDEALPEDLMKEQLLDIRNGKALADPMHKISLRSRAEREIVNDAKLKRVVSQMCEDQYLGADRSEDSLANLRVRLPGANTMGGPVPDLAISVPVNCYKGAGVLSSLRQWGVCRDSGVFVETVGCLSRQWWGLLRHWSVCRDIGVFVETVECLSRQWRVCRDSGVFFETVEGLSRQWSVCRDSGGFVETVECLSRQWSVCRDSGVFVETVEGLQYLDLCGCNRITDVSMKHAFFFRELQYLNLSQCQQISFIGLSFLAARNPSIETLIMSQCYNVTDNGIISVSKFLSRLKHLEVQIIYHLRNLVVTDPEVLGSIQQTQPGHVRTIKLLSEWKKLAAPV</sequence>
<dbReference type="EMBL" id="OE184070">
    <property type="protein sequence ID" value="CAD7576291.1"/>
    <property type="molecule type" value="Genomic_DNA"/>
</dbReference>
<dbReference type="InterPro" id="IPR006553">
    <property type="entry name" value="Leu-rich_rpt_Cys-con_subtyp"/>
</dbReference>
<dbReference type="Pfam" id="PF13516">
    <property type="entry name" value="LRR_6"/>
    <property type="match status" value="2"/>
</dbReference>
<name>A0A7R9JBI5_TIMCA</name>
<reference evidence="1" key="1">
    <citation type="submission" date="2020-11" db="EMBL/GenBank/DDBJ databases">
        <authorList>
            <person name="Tran Van P."/>
        </authorList>
    </citation>
    <scope>NUCLEOTIDE SEQUENCE</scope>
</reference>
<dbReference type="PANTHER" id="PTHR13318">
    <property type="entry name" value="PARTNER OF PAIRED, ISOFORM B-RELATED"/>
    <property type="match status" value="1"/>
</dbReference>
<organism evidence="1">
    <name type="scientific">Timema californicum</name>
    <name type="common">California timema</name>
    <name type="synonym">Walking stick</name>
    <dbReference type="NCBI Taxonomy" id="61474"/>
    <lineage>
        <taxon>Eukaryota</taxon>
        <taxon>Metazoa</taxon>
        <taxon>Ecdysozoa</taxon>
        <taxon>Arthropoda</taxon>
        <taxon>Hexapoda</taxon>
        <taxon>Insecta</taxon>
        <taxon>Pterygota</taxon>
        <taxon>Neoptera</taxon>
        <taxon>Polyneoptera</taxon>
        <taxon>Phasmatodea</taxon>
        <taxon>Timematodea</taxon>
        <taxon>Timematoidea</taxon>
        <taxon>Timematidae</taxon>
        <taxon>Timema</taxon>
    </lineage>
</organism>
<proteinExistence type="predicted"/>
<dbReference type="InterPro" id="IPR001611">
    <property type="entry name" value="Leu-rich_rpt"/>
</dbReference>
<dbReference type="SMART" id="SM00367">
    <property type="entry name" value="LRR_CC"/>
    <property type="match status" value="10"/>
</dbReference>
<dbReference type="GO" id="GO:0031146">
    <property type="term" value="P:SCF-dependent proteasomal ubiquitin-dependent protein catabolic process"/>
    <property type="evidence" value="ECO:0007669"/>
    <property type="project" value="TreeGrafter"/>
</dbReference>
<dbReference type="Gene3D" id="3.80.10.10">
    <property type="entry name" value="Ribonuclease Inhibitor"/>
    <property type="match status" value="4"/>
</dbReference>
<protein>
    <submittedName>
        <fullName evidence="1">(California timema) hypothetical protein</fullName>
    </submittedName>
</protein>